<protein>
    <submittedName>
        <fullName evidence="2">Ovule protein</fullName>
    </submittedName>
</protein>
<keyword evidence="1" id="KW-1185">Reference proteome</keyword>
<organism evidence="1 2">
    <name type="scientific">Steinernema glaseri</name>
    <dbReference type="NCBI Taxonomy" id="37863"/>
    <lineage>
        <taxon>Eukaryota</taxon>
        <taxon>Metazoa</taxon>
        <taxon>Ecdysozoa</taxon>
        <taxon>Nematoda</taxon>
        <taxon>Chromadorea</taxon>
        <taxon>Rhabditida</taxon>
        <taxon>Tylenchina</taxon>
        <taxon>Panagrolaimomorpha</taxon>
        <taxon>Strongyloidoidea</taxon>
        <taxon>Steinernematidae</taxon>
        <taxon>Steinernema</taxon>
    </lineage>
</organism>
<sequence>MREVGTAHPKTTHIRTTHTIDKSYQISCLIEDFPRLYRVKHAFSNCFGPTLPSDISITLFSVHDSQRP</sequence>
<reference evidence="2" key="1">
    <citation type="submission" date="2016-11" db="UniProtKB">
        <authorList>
            <consortium name="WormBaseParasite"/>
        </authorList>
    </citation>
    <scope>IDENTIFICATION</scope>
</reference>
<evidence type="ECO:0000313" key="2">
    <source>
        <dbReference type="WBParaSite" id="L893_g886.t1"/>
    </source>
</evidence>
<dbReference type="WBParaSite" id="L893_g886.t1">
    <property type="protein sequence ID" value="L893_g886.t1"/>
    <property type="gene ID" value="L893_g886"/>
</dbReference>
<accession>A0A1I8ATC0</accession>
<evidence type="ECO:0000313" key="1">
    <source>
        <dbReference type="Proteomes" id="UP000095287"/>
    </source>
</evidence>
<dbReference type="Proteomes" id="UP000095287">
    <property type="component" value="Unplaced"/>
</dbReference>
<dbReference type="AlphaFoldDB" id="A0A1I8ATC0"/>
<name>A0A1I8ATC0_9BILA</name>
<proteinExistence type="predicted"/>